<evidence type="ECO:0000256" key="1">
    <source>
        <dbReference type="SAM" id="MobiDB-lite"/>
    </source>
</evidence>
<dbReference type="GeneID" id="93583468"/>
<dbReference type="InterPro" id="IPR046797">
    <property type="entry name" value="PDDEXK_12"/>
</dbReference>
<dbReference type="Pfam" id="PF20516">
    <property type="entry name" value="PDDEXK_12"/>
    <property type="match status" value="1"/>
</dbReference>
<dbReference type="OrthoDB" id="5309960at2759"/>
<protein>
    <recommendedName>
        <fullName evidence="2">PD-(D/E)XK nuclease-like domain-containing protein</fullName>
    </recommendedName>
</protein>
<dbReference type="AlphaFoldDB" id="A0A437AGC6"/>
<keyword evidence="4" id="KW-1185">Reference proteome</keyword>
<dbReference type="Proteomes" id="UP000283090">
    <property type="component" value="Unassembled WGS sequence"/>
</dbReference>
<proteinExistence type="predicted"/>
<evidence type="ECO:0000313" key="3">
    <source>
        <dbReference type="EMBL" id="RVD90181.1"/>
    </source>
</evidence>
<name>A0A437AGC6_ARTFL</name>
<dbReference type="RefSeq" id="XP_067495725.1">
    <property type="nucleotide sequence ID" value="XM_067629734.1"/>
</dbReference>
<feature type="region of interest" description="Disordered" evidence="1">
    <location>
        <begin position="122"/>
        <end position="164"/>
    </location>
</feature>
<evidence type="ECO:0000259" key="2">
    <source>
        <dbReference type="Pfam" id="PF20516"/>
    </source>
</evidence>
<evidence type="ECO:0000313" key="4">
    <source>
        <dbReference type="Proteomes" id="UP000283090"/>
    </source>
</evidence>
<organism evidence="3 4">
    <name type="scientific">Arthrobotrys flagrans</name>
    <name type="common">Nematode-trapping fungus</name>
    <name type="synonym">Trichothecium flagrans</name>
    <dbReference type="NCBI Taxonomy" id="97331"/>
    <lineage>
        <taxon>Eukaryota</taxon>
        <taxon>Fungi</taxon>
        <taxon>Dikarya</taxon>
        <taxon>Ascomycota</taxon>
        <taxon>Pezizomycotina</taxon>
        <taxon>Orbiliomycetes</taxon>
        <taxon>Orbiliales</taxon>
        <taxon>Orbiliaceae</taxon>
        <taxon>Arthrobotrys</taxon>
    </lineage>
</organism>
<feature type="domain" description="PD-(D/E)XK nuclease-like" evidence="2">
    <location>
        <begin position="234"/>
        <end position="479"/>
    </location>
</feature>
<sequence length="509" mass="56522">MVTATRKRSFSTSSSTPANFPLPPTVEAKRFKLQNGEAKENLALQATPEVIRWLSEILPPEKRALLPKLSDLPPTVDIPEFQKVQKAGKFPFQPQIPKTLSRSLLSGDIKKAGEDLADFELHQSDAGSNPSVRGGSPGKDDASSASGLHEKTSESDTSDRFSEVTSSGIVESRLQLRHSNPPILFSHHNQTIKGALPPGVRELIKRTSPDNLAQQCLPGCLKDDLEKEYPDAALPSWLFSKAKTIEDNTKSLLLQVKRIVQMSTDLLILNADEHPWSELVNCILNGVVRKQLFEKPIRKLQVKRMYMHVGEEFESYFEAAYLDNVLDIEVNFIFEANVSYPGSPLKKLKEESLSEQVPEDFNLSPLWDTLSRYCPAFAVIKATCQAGNWQEAQMHAGMGAVAILEKARSLGASKELLPCVPAIVVIGHRWELNLIYEDDGGNYIVGGPWYIGGSNSFLEALKLVLVIEELWKYGGKEWWSVMAEDVAVKACQKYINPTKEGSTRPANPK</sequence>
<dbReference type="EMBL" id="SAEB01000001">
    <property type="protein sequence ID" value="RVD90181.1"/>
    <property type="molecule type" value="Genomic_DNA"/>
</dbReference>
<feature type="compositionally biased region" description="Basic and acidic residues" evidence="1">
    <location>
        <begin position="138"/>
        <end position="162"/>
    </location>
</feature>
<gene>
    <name evidence="3" type="ORF">DFL_001157</name>
</gene>
<feature type="region of interest" description="Disordered" evidence="1">
    <location>
        <begin position="1"/>
        <end position="24"/>
    </location>
</feature>
<reference evidence="3 4" key="1">
    <citation type="submission" date="2019-01" db="EMBL/GenBank/DDBJ databases">
        <title>Intercellular communication is required for trap formation in the nematode-trapping fungus Duddingtonia flagrans.</title>
        <authorList>
            <person name="Youssar L."/>
            <person name="Wernet V."/>
            <person name="Hensel N."/>
            <person name="Hildebrandt H.-G."/>
            <person name="Fischer R."/>
        </authorList>
    </citation>
    <scope>NUCLEOTIDE SEQUENCE [LARGE SCALE GENOMIC DNA]</scope>
    <source>
        <strain evidence="3 4">CBS H-5679</strain>
    </source>
</reference>
<comment type="caution">
    <text evidence="3">The sequence shown here is derived from an EMBL/GenBank/DDBJ whole genome shotgun (WGS) entry which is preliminary data.</text>
</comment>
<accession>A0A437AGC6</accession>
<dbReference type="VEuPathDB" id="FungiDB:DFL_001157"/>